<sequence length="171" mass="19085">MLTTLRCVVLAKDCQQLYQSGVFLQGRASSHIESVTITTYRLQILTLYNWILAPKRPDSQPIVNSATAESTGSFFPREEHPVTANLLQQQTDINTGSKFKRLTIGPSLRNAPILNRSKIVNSSTAVSTGSFFPREEHPFAANLLQQQLKILIIKDPNLLSQNVVCSSRKPY</sequence>
<evidence type="ECO:0000313" key="1">
    <source>
        <dbReference type="EMBL" id="KNC33846.1"/>
    </source>
</evidence>
<dbReference type="AlphaFoldDB" id="A0A0L0CNI0"/>
<comment type="caution">
    <text evidence="1">The sequence shown here is derived from an EMBL/GenBank/DDBJ whole genome shotgun (WGS) entry which is preliminary data.</text>
</comment>
<keyword evidence="2" id="KW-1185">Reference proteome</keyword>
<gene>
    <name evidence="1" type="ORF">FF38_09004</name>
</gene>
<dbReference type="EMBL" id="JRES01000145">
    <property type="protein sequence ID" value="KNC33846.1"/>
    <property type="molecule type" value="Genomic_DNA"/>
</dbReference>
<dbReference type="Proteomes" id="UP000037069">
    <property type="component" value="Unassembled WGS sequence"/>
</dbReference>
<accession>A0A0L0CNI0</accession>
<organism evidence="1 2">
    <name type="scientific">Lucilia cuprina</name>
    <name type="common">Green bottle fly</name>
    <name type="synonym">Australian sheep blowfly</name>
    <dbReference type="NCBI Taxonomy" id="7375"/>
    <lineage>
        <taxon>Eukaryota</taxon>
        <taxon>Metazoa</taxon>
        <taxon>Ecdysozoa</taxon>
        <taxon>Arthropoda</taxon>
        <taxon>Hexapoda</taxon>
        <taxon>Insecta</taxon>
        <taxon>Pterygota</taxon>
        <taxon>Neoptera</taxon>
        <taxon>Endopterygota</taxon>
        <taxon>Diptera</taxon>
        <taxon>Brachycera</taxon>
        <taxon>Muscomorpha</taxon>
        <taxon>Oestroidea</taxon>
        <taxon>Calliphoridae</taxon>
        <taxon>Luciliinae</taxon>
        <taxon>Lucilia</taxon>
    </lineage>
</organism>
<evidence type="ECO:0000313" key="2">
    <source>
        <dbReference type="Proteomes" id="UP000037069"/>
    </source>
</evidence>
<reference evidence="1 2" key="1">
    <citation type="journal article" date="2015" name="Nat. Commun.">
        <title>Lucilia cuprina genome unlocks parasitic fly biology to underpin future interventions.</title>
        <authorList>
            <person name="Anstead C.A."/>
            <person name="Korhonen P.K."/>
            <person name="Young N.D."/>
            <person name="Hall R.S."/>
            <person name="Jex A.R."/>
            <person name="Murali S.C."/>
            <person name="Hughes D.S."/>
            <person name="Lee S.F."/>
            <person name="Perry T."/>
            <person name="Stroehlein A.J."/>
            <person name="Ansell B.R."/>
            <person name="Breugelmans B."/>
            <person name="Hofmann A."/>
            <person name="Qu J."/>
            <person name="Dugan S."/>
            <person name="Lee S.L."/>
            <person name="Chao H."/>
            <person name="Dinh H."/>
            <person name="Han Y."/>
            <person name="Doddapaneni H.V."/>
            <person name="Worley K.C."/>
            <person name="Muzny D.M."/>
            <person name="Ioannidis P."/>
            <person name="Waterhouse R.M."/>
            <person name="Zdobnov E.M."/>
            <person name="James P.J."/>
            <person name="Bagnall N.H."/>
            <person name="Kotze A.C."/>
            <person name="Gibbs R.A."/>
            <person name="Richards S."/>
            <person name="Batterham P."/>
            <person name="Gasser R.B."/>
        </authorList>
    </citation>
    <scope>NUCLEOTIDE SEQUENCE [LARGE SCALE GENOMIC DNA]</scope>
    <source>
        <strain evidence="1 2">LS</strain>
        <tissue evidence="1">Full body</tissue>
    </source>
</reference>
<protein>
    <submittedName>
        <fullName evidence="1">Uncharacterized protein</fullName>
    </submittedName>
</protein>
<name>A0A0L0CNI0_LUCCU</name>
<proteinExistence type="predicted"/>